<protein>
    <submittedName>
        <fullName evidence="6">4'-phosphopantetheinyl transferase</fullName>
    </submittedName>
</protein>
<feature type="binding site" evidence="2">
    <location>
        <position position="158"/>
    </location>
    <ligand>
        <name>CoA</name>
        <dbReference type="ChEBI" id="CHEBI:57287"/>
    </ligand>
</feature>
<dbReference type="Gene3D" id="3.90.470.20">
    <property type="entry name" value="4'-phosphopantetheinyl transferase domain"/>
    <property type="match status" value="1"/>
</dbReference>
<feature type="binding site" evidence="3">
    <location>
        <position position="111"/>
    </location>
    <ligand>
        <name>Mg(2+)</name>
        <dbReference type="ChEBI" id="CHEBI:18420"/>
    </ligand>
</feature>
<proteinExistence type="predicted"/>
<feature type="binding site" evidence="2">
    <location>
        <position position="154"/>
    </location>
    <ligand>
        <name>CoA</name>
        <dbReference type="ChEBI" id="CHEBI:57287"/>
    </ligand>
</feature>
<feature type="domain" description="4'-phosphopantetheinyl transferase" evidence="4">
    <location>
        <begin position="105"/>
        <end position="180"/>
    </location>
</feature>
<feature type="binding site" evidence="2">
    <location>
        <position position="43"/>
    </location>
    <ligand>
        <name>CoA</name>
        <dbReference type="ChEBI" id="CHEBI:57287"/>
    </ligand>
</feature>
<keyword evidence="7" id="KW-1185">Reference proteome</keyword>
<dbReference type="InterPro" id="IPR008278">
    <property type="entry name" value="4-PPantetheinyl_Trfase_dom"/>
</dbReference>
<evidence type="ECO:0000256" key="3">
    <source>
        <dbReference type="PIRSR" id="PIRSR603542-2"/>
    </source>
</evidence>
<dbReference type="PANTHER" id="PTHR38096">
    <property type="entry name" value="ENTEROBACTIN SYNTHASE COMPONENT D"/>
    <property type="match status" value="1"/>
</dbReference>
<evidence type="ECO:0000313" key="7">
    <source>
        <dbReference type="Proteomes" id="UP000603708"/>
    </source>
</evidence>
<dbReference type="GO" id="GO:0000287">
    <property type="term" value="F:magnesium ion binding"/>
    <property type="evidence" value="ECO:0007669"/>
    <property type="project" value="InterPro"/>
</dbReference>
<name>A0A919GI65_9ACTN</name>
<keyword evidence="3" id="KW-0479">Metal-binding</keyword>
<organism evidence="6 7">
    <name type="scientific">Streptomyces sulfonofaciens</name>
    <dbReference type="NCBI Taxonomy" id="68272"/>
    <lineage>
        <taxon>Bacteria</taxon>
        <taxon>Bacillati</taxon>
        <taxon>Actinomycetota</taxon>
        <taxon>Actinomycetes</taxon>
        <taxon>Kitasatosporales</taxon>
        <taxon>Streptomycetaceae</taxon>
        <taxon>Streptomyces</taxon>
    </lineage>
</organism>
<dbReference type="RefSeq" id="WP_229924916.1">
    <property type="nucleotide sequence ID" value="NZ_BNCD01000016.1"/>
</dbReference>
<dbReference type="GO" id="GO:0005886">
    <property type="term" value="C:plasma membrane"/>
    <property type="evidence" value="ECO:0007669"/>
    <property type="project" value="TreeGrafter"/>
</dbReference>
<feature type="binding site" evidence="2">
    <location>
        <position position="168"/>
    </location>
    <ligand>
        <name>CoA</name>
        <dbReference type="ChEBI" id="CHEBI:57287"/>
    </ligand>
</feature>
<evidence type="ECO:0000256" key="2">
    <source>
        <dbReference type="PIRSR" id="PIRSR603542-1"/>
    </source>
</evidence>
<dbReference type="PANTHER" id="PTHR38096:SF1">
    <property type="entry name" value="ENTEROBACTIN SYNTHASE COMPONENT D"/>
    <property type="match status" value="1"/>
</dbReference>
<sequence>MIEEILPEGKVAAEAAFSDFPAEPGLGLFPEEAALVARAVPQRRLEFATVRLCARRALGRLGVPPAPLLWGRRGAPAWPHGIVGSLTHCAGFRAAAVARGEDVASLGIDAEPDKPLPDGVLDAIALRREVIRLRELNDCHPGVCWDRLLFSAKESVYKTWFPLTGRELDFDEAEIRIDPTPDTVSEDSPLGSCTGGFTARLLVPPPTVGGQELTSFSGRWLVRRGLVVTGIALVRVPTAASSPLREVPLPGDVVRA</sequence>
<accession>A0A919GI65</accession>
<dbReference type="Pfam" id="PF17837">
    <property type="entry name" value="4PPT_N"/>
    <property type="match status" value="1"/>
</dbReference>
<feature type="domain" description="4'-phosphopantetheinyl transferase N-terminal" evidence="5">
    <location>
        <begin position="31"/>
        <end position="98"/>
    </location>
</feature>
<feature type="binding site" evidence="2">
    <location>
        <begin position="87"/>
        <end position="88"/>
    </location>
    <ligand>
        <name>CoA</name>
        <dbReference type="ChEBI" id="CHEBI:57287"/>
    </ligand>
</feature>
<feature type="binding site" evidence="3">
    <location>
        <position position="110"/>
    </location>
    <ligand>
        <name>Mg(2+)</name>
        <dbReference type="ChEBI" id="CHEBI:18420"/>
    </ligand>
</feature>
<dbReference type="AlphaFoldDB" id="A0A919GI65"/>
<reference evidence="6" key="1">
    <citation type="journal article" date="2014" name="Int. J. Syst. Evol. Microbiol.">
        <title>Complete genome sequence of Corynebacterium casei LMG S-19264T (=DSM 44701T), isolated from a smear-ripened cheese.</title>
        <authorList>
            <consortium name="US DOE Joint Genome Institute (JGI-PGF)"/>
            <person name="Walter F."/>
            <person name="Albersmeier A."/>
            <person name="Kalinowski J."/>
            <person name="Ruckert C."/>
        </authorList>
    </citation>
    <scope>NUCLEOTIDE SEQUENCE</scope>
    <source>
        <strain evidence="6">JCM 5069</strain>
    </source>
</reference>
<dbReference type="Pfam" id="PF01648">
    <property type="entry name" value="ACPS"/>
    <property type="match status" value="1"/>
</dbReference>
<comment type="cofactor">
    <cofactor evidence="3">
        <name>Mg(2+)</name>
        <dbReference type="ChEBI" id="CHEBI:18420"/>
    </cofactor>
</comment>
<keyword evidence="1 6" id="KW-0808">Transferase</keyword>
<dbReference type="EMBL" id="BNCD01000016">
    <property type="protein sequence ID" value="GHH84861.1"/>
    <property type="molecule type" value="Genomic_DNA"/>
</dbReference>
<feature type="binding site" evidence="2">
    <location>
        <position position="109"/>
    </location>
    <ligand>
        <name>CoA</name>
        <dbReference type="ChEBI" id="CHEBI:57287"/>
    </ligand>
</feature>
<evidence type="ECO:0000259" key="4">
    <source>
        <dbReference type="Pfam" id="PF01648"/>
    </source>
</evidence>
<evidence type="ECO:0000259" key="5">
    <source>
        <dbReference type="Pfam" id="PF17837"/>
    </source>
</evidence>
<gene>
    <name evidence="6" type="ORF">GCM10018793_50670</name>
</gene>
<dbReference type="PRINTS" id="PR01399">
    <property type="entry name" value="ENTSNTHTASED"/>
</dbReference>
<comment type="caution">
    <text evidence="6">The sequence shown here is derived from an EMBL/GenBank/DDBJ whole genome shotgun (WGS) entry which is preliminary data.</text>
</comment>
<dbReference type="GO" id="GO:0009366">
    <property type="term" value="C:enterobactin synthetase complex"/>
    <property type="evidence" value="ECO:0007669"/>
    <property type="project" value="InterPro"/>
</dbReference>
<feature type="binding site" evidence="3">
    <location>
        <position position="109"/>
    </location>
    <ligand>
        <name>Mg(2+)</name>
        <dbReference type="ChEBI" id="CHEBI:18420"/>
    </ligand>
</feature>
<dbReference type="Proteomes" id="UP000603708">
    <property type="component" value="Unassembled WGS sequence"/>
</dbReference>
<dbReference type="InterPro" id="IPR037143">
    <property type="entry name" value="4-PPantetheinyl_Trfase_dom_sf"/>
</dbReference>
<dbReference type="InterPro" id="IPR003542">
    <property type="entry name" value="Enbac_synth_compD-like"/>
</dbReference>
<dbReference type="GO" id="GO:0009239">
    <property type="term" value="P:enterobactin biosynthetic process"/>
    <property type="evidence" value="ECO:0007669"/>
    <property type="project" value="InterPro"/>
</dbReference>
<dbReference type="InterPro" id="IPR041354">
    <property type="entry name" value="4PPT_N"/>
</dbReference>
<dbReference type="SUPFAM" id="SSF56214">
    <property type="entry name" value="4'-phosphopantetheinyl transferase"/>
    <property type="match status" value="1"/>
</dbReference>
<feature type="binding site" evidence="2">
    <location>
        <position position="51"/>
    </location>
    <ligand>
        <name>CoA</name>
        <dbReference type="ChEBI" id="CHEBI:57287"/>
    </ligand>
</feature>
<evidence type="ECO:0000256" key="1">
    <source>
        <dbReference type="ARBA" id="ARBA00022679"/>
    </source>
</evidence>
<dbReference type="GO" id="GO:0008897">
    <property type="term" value="F:holo-[acyl-carrier-protein] synthase activity"/>
    <property type="evidence" value="ECO:0007669"/>
    <property type="project" value="InterPro"/>
</dbReference>
<reference evidence="6" key="2">
    <citation type="submission" date="2020-09" db="EMBL/GenBank/DDBJ databases">
        <authorList>
            <person name="Sun Q."/>
            <person name="Ohkuma M."/>
        </authorList>
    </citation>
    <scope>NUCLEOTIDE SEQUENCE</scope>
    <source>
        <strain evidence="6">JCM 5069</strain>
    </source>
</reference>
<evidence type="ECO:0000313" key="6">
    <source>
        <dbReference type="EMBL" id="GHH84861.1"/>
    </source>
</evidence>
<keyword evidence="3" id="KW-0460">Magnesium</keyword>